<dbReference type="Pfam" id="PF07907">
    <property type="entry name" value="YibE_F"/>
    <property type="match status" value="1"/>
</dbReference>
<dbReference type="PANTHER" id="PTHR41771:SF1">
    <property type="entry name" value="MEMBRANE PROTEIN"/>
    <property type="match status" value="1"/>
</dbReference>
<feature type="transmembrane region" description="Helical" evidence="1">
    <location>
        <begin position="221"/>
        <end position="241"/>
    </location>
</feature>
<organism evidence="2 3">
    <name type="scientific">Mogibacterium timidum</name>
    <dbReference type="NCBI Taxonomy" id="35519"/>
    <lineage>
        <taxon>Bacteria</taxon>
        <taxon>Bacillati</taxon>
        <taxon>Bacillota</taxon>
        <taxon>Clostridia</taxon>
        <taxon>Peptostreptococcales</taxon>
        <taxon>Anaerovoracaceae</taxon>
        <taxon>Mogibacterium</taxon>
    </lineage>
</organism>
<proteinExistence type="predicted"/>
<evidence type="ECO:0000256" key="1">
    <source>
        <dbReference type="SAM" id="Phobius"/>
    </source>
</evidence>
<dbReference type="InterPro" id="IPR012507">
    <property type="entry name" value="YibE_F"/>
</dbReference>
<feature type="transmembrane region" description="Helical" evidence="1">
    <location>
        <begin position="78"/>
        <end position="100"/>
    </location>
</feature>
<dbReference type="AlphaFoldDB" id="A0A7Y8VT16"/>
<evidence type="ECO:0000313" key="2">
    <source>
        <dbReference type="EMBL" id="NWO24002.1"/>
    </source>
</evidence>
<gene>
    <name evidence="2" type="ORF">HW270_08060</name>
</gene>
<keyword evidence="3" id="KW-1185">Reference proteome</keyword>
<dbReference type="PANTHER" id="PTHR41771">
    <property type="entry name" value="MEMBRANE PROTEIN-RELATED"/>
    <property type="match status" value="1"/>
</dbReference>
<reference evidence="2 3" key="1">
    <citation type="submission" date="2020-06" db="EMBL/GenBank/DDBJ databases">
        <title>Mogibacterium timidum strain W9173 genomic sequence.</title>
        <authorList>
            <person name="Wade W.G."/>
            <person name="Johnston C.D."/>
            <person name="Chen T."/>
            <person name="Dewhirst F.E."/>
        </authorList>
    </citation>
    <scope>NUCLEOTIDE SEQUENCE [LARGE SCALE GENOMIC DNA]</scope>
    <source>
        <strain evidence="2 3">W9173</strain>
    </source>
</reference>
<keyword evidence="1" id="KW-0812">Transmembrane</keyword>
<keyword evidence="1" id="KW-0472">Membrane</keyword>
<evidence type="ECO:0000313" key="3">
    <source>
        <dbReference type="Proteomes" id="UP000526307"/>
    </source>
</evidence>
<dbReference type="Proteomes" id="UP000526307">
    <property type="component" value="Unassembled WGS sequence"/>
</dbReference>
<feature type="transmembrane region" description="Helical" evidence="1">
    <location>
        <begin position="34"/>
        <end position="66"/>
    </location>
</feature>
<name>A0A7Y8VT16_9FIRM</name>
<dbReference type="EMBL" id="JABXYR010000002">
    <property type="protein sequence ID" value="NWO24002.1"/>
    <property type="molecule type" value="Genomic_DNA"/>
</dbReference>
<sequence>MIKILIIIFVLLSLVAGGNKTAKAIMTTAINISIFALLIELIYLGFNISISTIIAVLLITAVTIFYQNDRNIKTKSAFMSVILVLSISVILIVFIIKHAHLQGFGTIGDVKIHESNGYSGAIGINMLLVEIAVFVVILVGGLIDTAMAVSSGVYEIARHNPDSRRAVLFGAGMNIGCKILSSNVNTLFFIFAGEFMIMCISFLKFYSWSTLINSKDFTQELIAIMISAIGTVIIIPVSSYISARLMS</sequence>
<feature type="transmembrane region" description="Helical" evidence="1">
    <location>
        <begin position="187"/>
        <end position="209"/>
    </location>
</feature>
<keyword evidence="1" id="KW-1133">Transmembrane helix</keyword>
<protein>
    <submittedName>
        <fullName evidence="2">YibE/F family protein</fullName>
    </submittedName>
</protein>
<dbReference type="PIRSF" id="PIRSF031503">
    <property type="entry name" value="UCP031503_mp"/>
    <property type="match status" value="1"/>
</dbReference>
<accession>A0A7Y8VT16</accession>
<dbReference type="InterPro" id="IPR014564">
    <property type="entry name" value="UCP031503_TM"/>
</dbReference>
<comment type="caution">
    <text evidence="2">The sequence shown here is derived from an EMBL/GenBank/DDBJ whole genome shotgun (WGS) entry which is preliminary data.</text>
</comment>
<feature type="transmembrane region" description="Helical" evidence="1">
    <location>
        <begin position="120"/>
        <end position="143"/>
    </location>
</feature>
<dbReference type="RefSeq" id="WP_178978807.1">
    <property type="nucleotide sequence ID" value="NZ_CAJPUB010000009.1"/>
</dbReference>